<reference evidence="2" key="1">
    <citation type="submission" date="2023-06" db="EMBL/GenBank/DDBJ databases">
        <title>Identification and characterization of horizontal gene transfer across gut microbiota members of farm animals based on homology search.</title>
        <authorList>
            <person name="Zeman M."/>
            <person name="Kubasova T."/>
            <person name="Jahodarova E."/>
            <person name="Nykrynova M."/>
            <person name="Rychlik I."/>
        </authorList>
    </citation>
    <scope>NUCLEOTIDE SEQUENCE [LARGE SCALE GENOMIC DNA]</scope>
    <source>
        <strain evidence="2">ET341</strain>
    </source>
</reference>
<accession>A0ABT7UF51</accession>
<gene>
    <name evidence="1" type="ORF">QUV98_00330</name>
</gene>
<dbReference type="EMBL" id="JAUDCK010000001">
    <property type="protein sequence ID" value="MDM8194774.1"/>
    <property type="molecule type" value="Genomic_DNA"/>
</dbReference>
<dbReference type="Proteomes" id="UP001529275">
    <property type="component" value="Unassembled WGS sequence"/>
</dbReference>
<comment type="caution">
    <text evidence="1">The sequence shown here is derived from an EMBL/GenBank/DDBJ whole genome shotgun (WGS) entry which is preliminary data.</text>
</comment>
<evidence type="ECO:0000313" key="1">
    <source>
        <dbReference type="EMBL" id="MDM8194774.1"/>
    </source>
</evidence>
<organism evidence="1 2">
    <name type="scientific">Massilimicrobiota timonensis</name>
    <dbReference type="NCBI Taxonomy" id="1776392"/>
    <lineage>
        <taxon>Bacteria</taxon>
        <taxon>Bacillati</taxon>
        <taxon>Bacillota</taxon>
        <taxon>Erysipelotrichia</taxon>
        <taxon>Erysipelotrichales</taxon>
        <taxon>Erysipelotrichaceae</taxon>
        <taxon>Massilimicrobiota</taxon>
    </lineage>
</organism>
<proteinExistence type="predicted"/>
<sequence length="42" mass="4871">MTTHEILKILQEDIHTTVIVTIDDQGMPYTCAIDMMLLEDDY</sequence>
<reference evidence="1 2" key="2">
    <citation type="submission" date="2023-06" db="EMBL/GenBank/DDBJ databases">
        <authorList>
            <person name="Zeman M."/>
            <person name="Kubasova T."/>
            <person name="Jahodarova E."/>
            <person name="Nykrynova M."/>
            <person name="Rychlik I."/>
        </authorList>
    </citation>
    <scope>NUCLEOTIDE SEQUENCE [LARGE SCALE GENOMIC DNA]</scope>
    <source>
        <strain evidence="1 2">ET341</strain>
    </source>
</reference>
<name>A0ABT7UF51_9FIRM</name>
<protein>
    <submittedName>
        <fullName evidence="1">Uncharacterized protein</fullName>
    </submittedName>
</protein>
<evidence type="ECO:0000313" key="2">
    <source>
        <dbReference type="Proteomes" id="UP001529275"/>
    </source>
</evidence>
<keyword evidence="2" id="KW-1185">Reference proteome</keyword>
<dbReference type="RefSeq" id="WP_289526992.1">
    <property type="nucleotide sequence ID" value="NZ_JAUDCK010000001.1"/>
</dbReference>